<proteinExistence type="predicted"/>
<dbReference type="RefSeq" id="WP_090443536.1">
    <property type="nucleotide sequence ID" value="NZ_FOHU01000008.1"/>
</dbReference>
<evidence type="ECO:0000256" key="1">
    <source>
        <dbReference type="SAM" id="Phobius"/>
    </source>
</evidence>
<evidence type="ECO:0000313" key="2">
    <source>
        <dbReference type="EMBL" id="SET35140.1"/>
    </source>
</evidence>
<keyword evidence="1" id="KW-0472">Membrane</keyword>
<dbReference type="EMBL" id="FOHU01000008">
    <property type="protein sequence ID" value="SET35140.1"/>
    <property type="molecule type" value="Genomic_DNA"/>
</dbReference>
<dbReference type="Gene3D" id="2.60.320.10">
    <property type="entry name" value="N-utilization substance G protein NusG, insert domain"/>
    <property type="match status" value="1"/>
</dbReference>
<dbReference type="OrthoDB" id="47603at2"/>
<dbReference type="Proteomes" id="UP000199568">
    <property type="component" value="Unassembled WGS sequence"/>
</dbReference>
<keyword evidence="1" id="KW-0812">Transmembrane</keyword>
<dbReference type="AlphaFoldDB" id="A0A1I0DRE5"/>
<keyword evidence="3" id="KW-1185">Reference proteome</keyword>
<name>A0A1I0DRE5_9FIRM</name>
<sequence>MNKRDIQLIGIIIVLAIGGLVASRVMLQSDSIESYVNIYVEGSEYERVTLNETQVVTIDVEGKYNEIKINTDGVVMQKASCSNQDCLEQGEVTLDNINTRPLGGWIICLPNHVSVELVKGADK</sequence>
<dbReference type="STRING" id="426128.SAMN05660297_02153"/>
<accession>A0A1I0DRE5</accession>
<dbReference type="InterPro" id="IPR038690">
    <property type="entry name" value="NusG_2_sf"/>
</dbReference>
<feature type="transmembrane region" description="Helical" evidence="1">
    <location>
        <begin position="6"/>
        <end position="27"/>
    </location>
</feature>
<gene>
    <name evidence="2" type="ORF">SAMN05660297_02153</name>
</gene>
<protein>
    <submittedName>
        <fullName evidence="2">Uncharacterized protein</fullName>
    </submittedName>
</protein>
<organism evidence="2 3">
    <name type="scientific">Natronincola peptidivorans</name>
    <dbReference type="NCBI Taxonomy" id="426128"/>
    <lineage>
        <taxon>Bacteria</taxon>
        <taxon>Bacillati</taxon>
        <taxon>Bacillota</taxon>
        <taxon>Clostridia</taxon>
        <taxon>Peptostreptococcales</taxon>
        <taxon>Natronincolaceae</taxon>
        <taxon>Natronincola</taxon>
    </lineage>
</organism>
<reference evidence="2 3" key="1">
    <citation type="submission" date="2016-10" db="EMBL/GenBank/DDBJ databases">
        <authorList>
            <person name="de Groot N.N."/>
        </authorList>
    </citation>
    <scope>NUCLEOTIDE SEQUENCE [LARGE SCALE GENOMIC DNA]</scope>
    <source>
        <strain evidence="2 3">DSM 18979</strain>
    </source>
</reference>
<keyword evidence="1" id="KW-1133">Transmembrane helix</keyword>
<dbReference type="Pfam" id="PF07009">
    <property type="entry name" value="NusG_II"/>
    <property type="match status" value="1"/>
</dbReference>
<evidence type="ECO:0000313" key="3">
    <source>
        <dbReference type="Proteomes" id="UP000199568"/>
    </source>
</evidence>